<keyword evidence="3" id="KW-0808">Transferase</keyword>
<feature type="compositionally biased region" description="Low complexity" evidence="9">
    <location>
        <begin position="163"/>
        <end position="178"/>
    </location>
</feature>
<dbReference type="GO" id="GO:0006629">
    <property type="term" value="P:lipid metabolic process"/>
    <property type="evidence" value="ECO:0007669"/>
    <property type="project" value="UniProtKB-KW"/>
</dbReference>
<evidence type="ECO:0000256" key="6">
    <source>
        <dbReference type="ARBA" id="ARBA00023098"/>
    </source>
</evidence>
<reference evidence="13" key="1">
    <citation type="journal article" date="2016" name="Nat. Commun.">
        <title>The Gonium pectorale genome demonstrates co-option of cell cycle regulation during the evolution of multicellularity.</title>
        <authorList>
            <person name="Hanschen E.R."/>
            <person name="Marriage T.N."/>
            <person name="Ferris P.J."/>
            <person name="Hamaji T."/>
            <person name="Toyoda A."/>
            <person name="Fujiyama A."/>
            <person name="Neme R."/>
            <person name="Noguchi H."/>
            <person name="Minakuchi Y."/>
            <person name="Suzuki M."/>
            <person name="Kawai-Toyooka H."/>
            <person name="Smith D.R."/>
            <person name="Sparks H."/>
            <person name="Anderson J."/>
            <person name="Bakaric R."/>
            <person name="Luria V."/>
            <person name="Karger A."/>
            <person name="Kirschner M.W."/>
            <person name="Durand P.M."/>
            <person name="Michod R.E."/>
            <person name="Nozaki H."/>
            <person name="Olson B.J."/>
        </authorList>
    </citation>
    <scope>NUCLEOTIDE SEQUENCE [LARGE SCALE GENOMIC DNA]</scope>
    <source>
        <strain evidence="13">NIES-2863</strain>
    </source>
</reference>
<feature type="domain" description="Phospholipid/glycerol acyltransferase" evidence="11">
    <location>
        <begin position="68"/>
        <end position="216"/>
    </location>
</feature>
<dbReference type="GO" id="GO:0016746">
    <property type="term" value="F:acyltransferase activity"/>
    <property type="evidence" value="ECO:0007669"/>
    <property type="project" value="UniProtKB-KW"/>
</dbReference>
<dbReference type="AlphaFoldDB" id="A0A150H143"/>
<dbReference type="Pfam" id="PF01553">
    <property type="entry name" value="Acyltransferase"/>
    <property type="match status" value="1"/>
</dbReference>
<evidence type="ECO:0000256" key="9">
    <source>
        <dbReference type="SAM" id="MobiDB-lite"/>
    </source>
</evidence>
<dbReference type="OrthoDB" id="1854593at2759"/>
<organism evidence="12 13">
    <name type="scientific">Gonium pectorale</name>
    <name type="common">Green alga</name>
    <dbReference type="NCBI Taxonomy" id="33097"/>
    <lineage>
        <taxon>Eukaryota</taxon>
        <taxon>Viridiplantae</taxon>
        <taxon>Chlorophyta</taxon>
        <taxon>core chlorophytes</taxon>
        <taxon>Chlorophyceae</taxon>
        <taxon>CS clade</taxon>
        <taxon>Chlamydomonadales</taxon>
        <taxon>Volvocaceae</taxon>
        <taxon>Gonium</taxon>
    </lineage>
</organism>
<keyword evidence="6" id="KW-0443">Lipid metabolism</keyword>
<dbReference type="STRING" id="33097.A0A150H143"/>
<dbReference type="PANTHER" id="PTHR23063">
    <property type="entry name" value="PHOSPHOLIPID ACYLTRANSFERASE"/>
    <property type="match status" value="1"/>
</dbReference>
<accession>A0A150H143</accession>
<keyword evidence="4 10" id="KW-0812">Transmembrane</keyword>
<evidence type="ECO:0000256" key="4">
    <source>
        <dbReference type="ARBA" id="ARBA00022692"/>
    </source>
</evidence>
<comment type="similarity">
    <text evidence="2">Belongs to the 1-acyl-sn-glycerol-3-phosphate acyltransferase family.</text>
</comment>
<keyword evidence="5 10" id="KW-1133">Transmembrane helix</keyword>
<evidence type="ECO:0000256" key="8">
    <source>
        <dbReference type="ARBA" id="ARBA00023315"/>
    </source>
</evidence>
<dbReference type="InterPro" id="IPR002123">
    <property type="entry name" value="Plipid/glycerol_acylTrfase"/>
</dbReference>
<evidence type="ECO:0000256" key="10">
    <source>
        <dbReference type="SAM" id="Phobius"/>
    </source>
</evidence>
<evidence type="ECO:0000256" key="3">
    <source>
        <dbReference type="ARBA" id="ARBA00022679"/>
    </source>
</evidence>
<dbReference type="PANTHER" id="PTHR23063:SF52">
    <property type="entry name" value="LYSOPHOSPHATIDYLCHOLINE ACYLTRANSFERASE"/>
    <property type="match status" value="1"/>
</dbReference>
<name>A0A150H143_GONPE</name>
<keyword evidence="8" id="KW-0012">Acyltransferase</keyword>
<dbReference type="EMBL" id="LSYV01000003">
    <property type="protein sequence ID" value="KXZ55764.1"/>
    <property type="molecule type" value="Genomic_DNA"/>
</dbReference>
<proteinExistence type="inferred from homology"/>
<sequence>MGRNGSSDLALYAPIGVVAAAFRSALWILGIALDQPWFRNQTVVDTYLKLLGVSVVWKGAEHIPSGRHILVSNHVSVGDLMMLFSHPSLPRRYVHLITSSLPARVTRCKHLPVVLRHASPAVYEELAASSDPSPIHLFPEGGMTNGTGLIRFSRGFTKIMQTSQQQPGQQHHSPPSHGATQEATQEAGAGFSGDGLAHGLAAAPVLPVVPVALRVRGMAGVNSHTLTSSFLSNLFWFSFSPATTLEATVLPAMAPLPGEARAAFVSRVQAAIAAELGVEVFNMTIQQKKQLVQQAAAKRR</sequence>
<dbReference type="SUPFAM" id="SSF69593">
    <property type="entry name" value="Glycerol-3-phosphate (1)-acyltransferase"/>
    <property type="match status" value="1"/>
</dbReference>
<evidence type="ECO:0000256" key="2">
    <source>
        <dbReference type="ARBA" id="ARBA00008655"/>
    </source>
</evidence>
<evidence type="ECO:0000256" key="7">
    <source>
        <dbReference type="ARBA" id="ARBA00023136"/>
    </source>
</evidence>
<feature type="transmembrane region" description="Helical" evidence="10">
    <location>
        <begin position="12"/>
        <end position="33"/>
    </location>
</feature>
<dbReference type="Proteomes" id="UP000075714">
    <property type="component" value="Unassembled WGS sequence"/>
</dbReference>
<evidence type="ECO:0000313" key="13">
    <source>
        <dbReference type="Proteomes" id="UP000075714"/>
    </source>
</evidence>
<comment type="caution">
    <text evidence="12">The sequence shown here is derived from an EMBL/GenBank/DDBJ whole genome shotgun (WGS) entry which is preliminary data.</text>
</comment>
<protein>
    <recommendedName>
        <fullName evidence="11">Phospholipid/glycerol acyltransferase domain-containing protein</fullName>
    </recommendedName>
</protein>
<comment type="subcellular location">
    <subcellularLocation>
        <location evidence="1">Membrane</location>
    </subcellularLocation>
</comment>
<keyword evidence="13" id="KW-1185">Reference proteome</keyword>
<evidence type="ECO:0000313" key="12">
    <source>
        <dbReference type="EMBL" id="KXZ55764.1"/>
    </source>
</evidence>
<evidence type="ECO:0000256" key="5">
    <source>
        <dbReference type="ARBA" id="ARBA00022989"/>
    </source>
</evidence>
<evidence type="ECO:0000259" key="11">
    <source>
        <dbReference type="SMART" id="SM00563"/>
    </source>
</evidence>
<feature type="region of interest" description="Disordered" evidence="9">
    <location>
        <begin position="160"/>
        <end position="185"/>
    </location>
</feature>
<keyword evidence="7 10" id="KW-0472">Membrane</keyword>
<dbReference type="GO" id="GO:0016020">
    <property type="term" value="C:membrane"/>
    <property type="evidence" value="ECO:0007669"/>
    <property type="project" value="UniProtKB-SubCell"/>
</dbReference>
<gene>
    <name evidence="12" type="ORF">GPECTOR_2g1314</name>
</gene>
<dbReference type="SMART" id="SM00563">
    <property type="entry name" value="PlsC"/>
    <property type="match status" value="1"/>
</dbReference>
<evidence type="ECO:0000256" key="1">
    <source>
        <dbReference type="ARBA" id="ARBA00004370"/>
    </source>
</evidence>